<evidence type="ECO:0000313" key="2">
    <source>
        <dbReference type="EMBL" id="SSW64182.1"/>
    </source>
</evidence>
<sequence length="147" mass="16309">MNSYPFLLVVHLFAAFIFVGTVTFEVLFMEPVQKRLPVEVRKALGAQLGPRVRAVVPWAVLVLYLAGLGMAWQHRAALASPGSSPFGLLLSIKIALATSVLIHVVIAMTLARRQRLRGAVRRRVHISVFCHMVGIVLLAKTMFHLSW</sequence>
<dbReference type="OrthoDB" id="5955722at2"/>
<dbReference type="EMBL" id="UFQC01000004">
    <property type="protein sequence ID" value="SSW64182.1"/>
    <property type="molecule type" value="Genomic_DNA"/>
</dbReference>
<evidence type="ECO:0000256" key="1">
    <source>
        <dbReference type="SAM" id="Phobius"/>
    </source>
</evidence>
<feature type="transmembrane region" description="Helical" evidence="1">
    <location>
        <begin position="6"/>
        <end position="29"/>
    </location>
</feature>
<feature type="transmembrane region" description="Helical" evidence="1">
    <location>
        <begin position="123"/>
        <end position="143"/>
    </location>
</feature>
<dbReference type="RefSeq" id="WP_129239563.1">
    <property type="nucleotide sequence ID" value="NZ_UFQC01000004.1"/>
</dbReference>
<proteinExistence type="predicted"/>
<keyword evidence="1" id="KW-0812">Transmembrane</keyword>
<gene>
    <name evidence="2" type="ORF">AVE30378_00881</name>
</gene>
<name>A0A446C8D8_9BURK</name>
<accession>A0A446C8D8</accession>
<dbReference type="InterPro" id="IPR007418">
    <property type="entry name" value="DUF474"/>
</dbReference>
<dbReference type="Proteomes" id="UP000289465">
    <property type="component" value="Unassembled WGS sequence"/>
</dbReference>
<dbReference type="PIRSF" id="PIRSF015875">
    <property type="entry name" value="UCP015875"/>
    <property type="match status" value="1"/>
</dbReference>
<keyword evidence="1" id="KW-1133">Transmembrane helix</keyword>
<protein>
    <recommendedName>
        <fullName evidence="4">Copper resistance protein D domain-containing protein</fullName>
    </recommendedName>
</protein>
<feature type="transmembrane region" description="Helical" evidence="1">
    <location>
        <begin position="92"/>
        <end position="111"/>
    </location>
</feature>
<evidence type="ECO:0000313" key="3">
    <source>
        <dbReference type="Proteomes" id="UP000289465"/>
    </source>
</evidence>
<keyword evidence="1" id="KW-0472">Membrane</keyword>
<feature type="transmembrane region" description="Helical" evidence="1">
    <location>
        <begin position="50"/>
        <end position="72"/>
    </location>
</feature>
<reference evidence="2 3" key="1">
    <citation type="submission" date="2018-07" db="EMBL/GenBank/DDBJ databases">
        <authorList>
            <person name="Peeters C."/>
        </authorList>
    </citation>
    <scope>NUCLEOTIDE SEQUENCE [LARGE SCALE GENOMIC DNA]</scope>
    <source>
        <strain evidence="2 3">LMG 30378</strain>
    </source>
</reference>
<dbReference type="AlphaFoldDB" id="A0A446C8D8"/>
<organism evidence="2 3">
    <name type="scientific">Achromobacter veterisilvae</name>
    <dbReference type="NCBI Taxonomy" id="2069367"/>
    <lineage>
        <taxon>Bacteria</taxon>
        <taxon>Pseudomonadati</taxon>
        <taxon>Pseudomonadota</taxon>
        <taxon>Betaproteobacteria</taxon>
        <taxon>Burkholderiales</taxon>
        <taxon>Alcaligenaceae</taxon>
        <taxon>Achromobacter</taxon>
    </lineage>
</organism>
<evidence type="ECO:0008006" key="4">
    <source>
        <dbReference type="Google" id="ProtNLM"/>
    </source>
</evidence>